<reference evidence="2" key="1">
    <citation type="submission" date="2021-05" db="EMBL/GenBank/DDBJ databases">
        <authorList>
            <person name="Stam R."/>
        </authorList>
    </citation>
    <scope>NUCLEOTIDE SEQUENCE</scope>
    <source>
        <strain evidence="2">CS162</strain>
    </source>
</reference>
<dbReference type="PANTHER" id="PTHR43157">
    <property type="entry name" value="PHOSPHATIDYLINOSITOL-GLYCAN BIOSYNTHESIS CLASS F PROTEIN-RELATED"/>
    <property type="match status" value="1"/>
</dbReference>
<sequence>MPDTPAPRIVFESSEQHRAAPSVVHFGSLDEINSPKIGNLEVYGRTKLAIILGVKYGLLHRIIKPNDDNMYALSNHPGAVNTAMQQQCKDAYPGLFGKMVTAIMLAGGRDDEQGSYCALYAATSPEIEEKGWNGYYFHDPGQSGKEKKQAPGLALGAALWDLSTRMIKDKVGDDALVDWNAAS</sequence>
<comment type="caution">
    <text evidence="2">The sequence shown here is derived from an EMBL/GenBank/DDBJ whole genome shotgun (WGS) entry which is preliminary data.</text>
</comment>
<dbReference type="OrthoDB" id="191139at2759"/>
<accession>A0A8J2IE73</accession>
<protein>
    <submittedName>
        <fullName evidence="2">Uncharacterized protein</fullName>
    </submittedName>
</protein>
<dbReference type="Gene3D" id="3.40.50.720">
    <property type="entry name" value="NAD(P)-binding Rossmann-like Domain"/>
    <property type="match status" value="1"/>
</dbReference>
<evidence type="ECO:0000313" key="2">
    <source>
        <dbReference type="EMBL" id="CAG5179554.1"/>
    </source>
</evidence>
<name>A0A8J2IE73_9PLEO</name>
<keyword evidence="1" id="KW-0560">Oxidoreductase</keyword>
<dbReference type="InterPro" id="IPR036291">
    <property type="entry name" value="NAD(P)-bd_dom_sf"/>
</dbReference>
<evidence type="ECO:0000256" key="1">
    <source>
        <dbReference type="ARBA" id="ARBA00023002"/>
    </source>
</evidence>
<keyword evidence="3" id="KW-1185">Reference proteome</keyword>
<dbReference type="RefSeq" id="XP_043172912.1">
    <property type="nucleotide sequence ID" value="XM_043316977.1"/>
</dbReference>
<dbReference type="PANTHER" id="PTHR43157:SF31">
    <property type="entry name" value="PHOSPHATIDYLINOSITOL-GLYCAN BIOSYNTHESIS CLASS F PROTEIN"/>
    <property type="match status" value="1"/>
</dbReference>
<dbReference type="SUPFAM" id="SSF51735">
    <property type="entry name" value="NAD(P)-binding Rossmann-fold domains"/>
    <property type="match status" value="1"/>
</dbReference>
<dbReference type="AlphaFoldDB" id="A0A8J2IE73"/>
<dbReference type="GO" id="GO:0016491">
    <property type="term" value="F:oxidoreductase activity"/>
    <property type="evidence" value="ECO:0007669"/>
    <property type="project" value="UniProtKB-KW"/>
</dbReference>
<organism evidence="2 3">
    <name type="scientific">Alternaria atra</name>
    <dbReference type="NCBI Taxonomy" id="119953"/>
    <lineage>
        <taxon>Eukaryota</taxon>
        <taxon>Fungi</taxon>
        <taxon>Dikarya</taxon>
        <taxon>Ascomycota</taxon>
        <taxon>Pezizomycotina</taxon>
        <taxon>Dothideomycetes</taxon>
        <taxon>Pleosporomycetidae</taxon>
        <taxon>Pleosporales</taxon>
        <taxon>Pleosporineae</taxon>
        <taxon>Pleosporaceae</taxon>
        <taxon>Alternaria</taxon>
        <taxon>Alternaria sect. Ulocladioides</taxon>
    </lineage>
</organism>
<proteinExistence type="predicted"/>
<gene>
    <name evidence="2" type="ORF">ALTATR162_LOCUS9344</name>
</gene>
<dbReference type="EMBL" id="CAJRGZ010000023">
    <property type="protein sequence ID" value="CAG5179554.1"/>
    <property type="molecule type" value="Genomic_DNA"/>
</dbReference>
<dbReference type="GeneID" id="67021555"/>
<evidence type="ECO:0000313" key="3">
    <source>
        <dbReference type="Proteomes" id="UP000676310"/>
    </source>
</evidence>
<dbReference type="Proteomes" id="UP000676310">
    <property type="component" value="Unassembled WGS sequence"/>
</dbReference>